<evidence type="ECO:0000313" key="1">
    <source>
        <dbReference type="EMBL" id="KAF9068895.1"/>
    </source>
</evidence>
<protein>
    <submittedName>
        <fullName evidence="1">Uncharacterized protein</fullName>
    </submittedName>
</protein>
<organism evidence="1 2">
    <name type="scientific">Rhodocollybia butyracea</name>
    <dbReference type="NCBI Taxonomy" id="206335"/>
    <lineage>
        <taxon>Eukaryota</taxon>
        <taxon>Fungi</taxon>
        <taxon>Dikarya</taxon>
        <taxon>Basidiomycota</taxon>
        <taxon>Agaricomycotina</taxon>
        <taxon>Agaricomycetes</taxon>
        <taxon>Agaricomycetidae</taxon>
        <taxon>Agaricales</taxon>
        <taxon>Marasmiineae</taxon>
        <taxon>Omphalotaceae</taxon>
        <taxon>Rhodocollybia</taxon>
    </lineage>
</organism>
<accession>A0A9P5U6I6</accession>
<feature type="non-terminal residue" evidence="1">
    <location>
        <position position="1"/>
    </location>
</feature>
<gene>
    <name evidence="1" type="ORF">BDP27DRAFT_1223598</name>
</gene>
<reference evidence="1" key="1">
    <citation type="submission" date="2020-11" db="EMBL/GenBank/DDBJ databases">
        <authorList>
            <consortium name="DOE Joint Genome Institute"/>
            <person name="Ahrendt S."/>
            <person name="Riley R."/>
            <person name="Andreopoulos W."/>
            <person name="Labutti K."/>
            <person name="Pangilinan J."/>
            <person name="Ruiz-Duenas F.J."/>
            <person name="Barrasa J.M."/>
            <person name="Sanchez-Garcia M."/>
            <person name="Camarero S."/>
            <person name="Miyauchi S."/>
            <person name="Serrano A."/>
            <person name="Linde D."/>
            <person name="Babiker R."/>
            <person name="Drula E."/>
            <person name="Ayuso-Fernandez I."/>
            <person name="Pacheco R."/>
            <person name="Padilla G."/>
            <person name="Ferreira P."/>
            <person name="Barriuso J."/>
            <person name="Kellner H."/>
            <person name="Castanera R."/>
            <person name="Alfaro M."/>
            <person name="Ramirez L."/>
            <person name="Pisabarro A.G."/>
            <person name="Kuo A."/>
            <person name="Tritt A."/>
            <person name="Lipzen A."/>
            <person name="He G."/>
            <person name="Yan M."/>
            <person name="Ng V."/>
            <person name="Cullen D."/>
            <person name="Martin F."/>
            <person name="Rosso M.-N."/>
            <person name="Henrissat B."/>
            <person name="Hibbett D."/>
            <person name="Martinez A.T."/>
            <person name="Grigoriev I.V."/>
        </authorList>
    </citation>
    <scope>NUCLEOTIDE SEQUENCE</scope>
    <source>
        <strain evidence="1">AH 40177</strain>
    </source>
</reference>
<evidence type="ECO:0000313" key="2">
    <source>
        <dbReference type="Proteomes" id="UP000772434"/>
    </source>
</evidence>
<dbReference type="OrthoDB" id="3269050at2759"/>
<dbReference type="EMBL" id="JADNRY010000056">
    <property type="protein sequence ID" value="KAF9068895.1"/>
    <property type="molecule type" value="Genomic_DNA"/>
</dbReference>
<proteinExistence type="predicted"/>
<keyword evidence="2" id="KW-1185">Reference proteome</keyword>
<dbReference type="AlphaFoldDB" id="A0A9P5U6I6"/>
<sequence length="133" mass="15559">YTIVKAFLPFTKSIVLVVRLVDGTSPNDNVIFKIYDPRFLEDRETTSQPWNLHTEHAAAASRSELASLDDDEIMDRFEEYYDDVEGQNEITILWEEWFYRMSMQSYNNERRAYANLSRLQGSIIPKFIGSGHL</sequence>
<dbReference type="Proteomes" id="UP000772434">
    <property type="component" value="Unassembled WGS sequence"/>
</dbReference>
<comment type="caution">
    <text evidence="1">The sequence shown here is derived from an EMBL/GenBank/DDBJ whole genome shotgun (WGS) entry which is preliminary data.</text>
</comment>
<name>A0A9P5U6I6_9AGAR</name>